<sequence length="172" mass="18171">MKEESTRRGLFAGILRDPAGSTPLPPSDAPIAVLVSGAGQDVTVRRYGASAGRTAAAPVAAKAEELPYGWTLRPGDLVVIDESAPGSPVAVALHRNVHGTVAEVSENRITVGGQVCLLDPRTLHYEGMEGEPSARPLAQPLKPGDRVVLECFDNRVDGTLTVHFMRRLSQAA</sequence>
<gene>
    <name evidence="2" type="ORF">B0I32_118275</name>
</gene>
<name>A0A2T0MQ23_9ACTN</name>
<evidence type="ECO:0000256" key="1">
    <source>
        <dbReference type="SAM" id="MobiDB-lite"/>
    </source>
</evidence>
<comment type="caution">
    <text evidence="2">The sequence shown here is derived from an EMBL/GenBank/DDBJ whole genome shotgun (WGS) entry which is preliminary data.</text>
</comment>
<reference evidence="2 3" key="1">
    <citation type="submission" date="2018-03" db="EMBL/GenBank/DDBJ databases">
        <title>Genomic Encyclopedia of Type Strains, Phase III (KMG-III): the genomes of soil and plant-associated and newly described type strains.</title>
        <authorList>
            <person name="Whitman W."/>
        </authorList>
    </citation>
    <scope>NUCLEOTIDE SEQUENCE [LARGE SCALE GENOMIC DNA]</scope>
    <source>
        <strain evidence="2 3">CGMCC 4.7104</strain>
    </source>
</reference>
<evidence type="ECO:0000313" key="2">
    <source>
        <dbReference type="EMBL" id="PRX60131.1"/>
    </source>
</evidence>
<dbReference type="RefSeq" id="WP_106247653.1">
    <property type="nucleotide sequence ID" value="NZ_CP109074.1"/>
</dbReference>
<accession>A0A2T0MQ23</accession>
<dbReference type="Proteomes" id="UP000238312">
    <property type="component" value="Unassembled WGS sequence"/>
</dbReference>
<evidence type="ECO:0000313" key="3">
    <source>
        <dbReference type="Proteomes" id="UP000238312"/>
    </source>
</evidence>
<organism evidence="2 3">
    <name type="scientific">Nonomuraea fuscirosea</name>
    <dbReference type="NCBI Taxonomy" id="1291556"/>
    <lineage>
        <taxon>Bacteria</taxon>
        <taxon>Bacillati</taxon>
        <taxon>Actinomycetota</taxon>
        <taxon>Actinomycetes</taxon>
        <taxon>Streptosporangiales</taxon>
        <taxon>Streptosporangiaceae</taxon>
        <taxon>Nonomuraea</taxon>
    </lineage>
</organism>
<proteinExistence type="predicted"/>
<keyword evidence="3" id="KW-1185">Reference proteome</keyword>
<evidence type="ECO:0008006" key="4">
    <source>
        <dbReference type="Google" id="ProtNLM"/>
    </source>
</evidence>
<dbReference type="OrthoDB" id="3529734at2"/>
<feature type="region of interest" description="Disordered" evidence="1">
    <location>
        <begin position="1"/>
        <end position="25"/>
    </location>
</feature>
<dbReference type="EMBL" id="PVNG01000018">
    <property type="protein sequence ID" value="PRX60131.1"/>
    <property type="molecule type" value="Genomic_DNA"/>
</dbReference>
<dbReference type="AlphaFoldDB" id="A0A2T0MQ23"/>
<protein>
    <recommendedName>
        <fullName evidence="4">DUF5666 domain-containing protein</fullName>
    </recommendedName>
</protein>